<gene>
    <name evidence="3" type="ORF">J7S33_26190</name>
    <name evidence="2" type="ORF">JOE68_005054</name>
</gene>
<feature type="domain" description="HTH cro/C1-type" evidence="1">
    <location>
        <begin position="15"/>
        <end position="69"/>
    </location>
</feature>
<name>A0A8T8HXS9_9PSEU</name>
<dbReference type="EMBL" id="JAFBCL010000001">
    <property type="protein sequence ID" value="MBM7814189.1"/>
    <property type="molecule type" value="Genomic_DNA"/>
</dbReference>
<evidence type="ECO:0000313" key="5">
    <source>
        <dbReference type="Proteomes" id="UP001195724"/>
    </source>
</evidence>
<dbReference type="EMBL" id="CP072788">
    <property type="protein sequence ID" value="QTR02554.1"/>
    <property type="molecule type" value="Genomic_DNA"/>
</dbReference>
<dbReference type="RefSeq" id="WP_204844728.1">
    <property type="nucleotide sequence ID" value="NZ_JAFBCL010000001.1"/>
</dbReference>
<organism evidence="3 4">
    <name type="scientific">Saccharothrix algeriensis</name>
    <dbReference type="NCBI Taxonomy" id="173560"/>
    <lineage>
        <taxon>Bacteria</taxon>
        <taxon>Bacillati</taxon>
        <taxon>Actinomycetota</taxon>
        <taxon>Actinomycetes</taxon>
        <taxon>Pseudonocardiales</taxon>
        <taxon>Pseudonocardiaceae</taxon>
        <taxon>Saccharothrix</taxon>
    </lineage>
</organism>
<dbReference type="InterPro" id="IPR043917">
    <property type="entry name" value="DUF5753"/>
</dbReference>
<dbReference type="Proteomes" id="UP001195724">
    <property type="component" value="Unassembled WGS sequence"/>
</dbReference>
<keyword evidence="5" id="KW-1185">Reference proteome</keyword>
<dbReference type="PROSITE" id="PS50943">
    <property type="entry name" value="HTH_CROC1"/>
    <property type="match status" value="1"/>
</dbReference>
<dbReference type="SMART" id="SM00530">
    <property type="entry name" value="HTH_XRE"/>
    <property type="match status" value="1"/>
</dbReference>
<evidence type="ECO:0000259" key="1">
    <source>
        <dbReference type="PROSITE" id="PS50943"/>
    </source>
</evidence>
<dbReference type="Proteomes" id="UP000671828">
    <property type="component" value="Chromosome"/>
</dbReference>
<protein>
    <submittedName>
        <fullName evidence="3">Helix-turn-helix domain-containing protein</fullName>
    </submittedName>
    <submittedName>
        <fullName evidence="2">Transcriptional regulator with XRE-family HTH domain</fullName>
    </submittedName>
</protein>
<evidence type="ECO:0000313" key="3">
    <source>
        <dbReference type="EMBL" id="QTR02554.1"/>
    </source>
</evidence>
<dbReference type="GO" id="GO:0003677">
    <property type="term" value="F:DNA binding"/>
    <property type="evidence" value="ECO:0007669"/>
    <property type="project" value="InterPro"/>
</dbReference>
<dbReference type="AlphaFoldDB" id="A0A8T8HXS9"/>
<reference evidence="3" key="2">
    <citation type="submission" date="2021-04" db="EMBL/GenBank/DDBJ databases">
        <title>Saccharothrix algeriensis WGS.</title>
        <authorList>
            <person name="Stuskova K."/>
            <person name="Hakalova E."/>
            <person name="Tebbal A.B."/>
            <person name="Eichmeier A."/>
        </authorList>
    </citation>
    <scope>NUCLEOTIDE SEQUENCE</scope>
    <source>
        <strain evidence="3">NRRL B-24137</strain>
    </source>
</reference>
<evidence type="ECO:0000313" key="2">
    <source>
        <dbReference type="EMBL" id="MBM7814189.1"/>
    </source>
</evidence>
<dbReference type="Pfam" id="PF19054">
    <property type="entry name" value="DUF5753"/>
    <property type="match status" value="1"/>
</dbReference>
<dbReference type="CDD" id="cd00093">
    <property type="entry name" value="HTH_XRE"/>
    <property type="match status" value="1"/>
</dbReference>
<dbReference type="InterPro" id="IPR010982">
    <property type="entry name" value="Lambda_DNA-bd_dom_sf"/>
</dbReference>
<dbReference type="InterPro" id="IPR001387">
    <property type="entry name" value="Cro/C1-type_HTH"/>
</dbReference>
<dbReference type="Pfam" id="PF13560">
    <property type="entry name" value="HTH_31"/>
    <property type="match status" value="1"/>
</dbReference>
<accession>A0A8T8HXS9</accession>
<dbReference type="Gene3D" id="1.10.260.40">
    <property type="entry name" value="lambda repressor-like DNA-binding domains"/>
    <property type="match status" value="1"/>
</dbReference>
<dbReference type="SUPFAM" id="SSF47413">
    <property type="entry name" value="lambda repressor-like DNA-binding domains"/>
    <property type="match status" value="1"/>
</dbReference>
<reference evidence="2 5" key="1">
    <citation type="submission" date="2021-01" db="EMBL/GenBank/DDBJ databases">
        <title>Sequencing the genomes of 1000 actinobacteria strains.</title>
        <authorList>
            <person name="Klenk H.-P."/>
        </authorList>
    </citation>
    <scope>NUCLEOTIDE SEQUENCE [LARGE SCALE GENOMIC DNA]</scope>
    <source>
        <strain evidence="2 5">DSM 44581</strain>
    </source>
</reference>
<sequence length="280" mass="30448">MVRTTPKAVALGAELRAARDRAGTGLRELAKRLGVDHSSLSRAESGERPPNPEVVAAILATLGVTGHEFERIVDMARVTDDSVWVAVSSPDRQSQLSALLSFEQMAVTITDVSPLLIPGLLQTGAYARAIMRAGRVPEQEIELRVATRLGRRDVLTRENPVRLTALIGVSALRSDIGGPRVMADQFAQLLKTAEWPNITLRAIPEATGWHPGLEGAFAILDTQAMSIVHVENRRSGLFYQEAVDVTAYQEAVEQVLDVACSPDETIGLIAREVERIEEKT</sequence>
<proteinExistence type="predicted"/>
<evidence type="ECO:0000313" key="4">
    <source>
        <dbReference type="Proteomes" id="UP000671828"/>
    </source>
</evidence>